<dbReference type="Gene3D" id="1.10.10.10">
    <property type="entry name" value="Winged helix-like DNA-binding domain superfamily/Winged helix DNA-binding domain"/>
    <property type="match status" value="1"/>
</dbReference>
<keyword evidence="6" id="KW-0472">Membrane</keyword>
<proteinExistence type="inferred from homology"/>
<accession>A0A3M0Z438</accession>
<keyword evidence="6" id="KW-1133">Transmembrane helix</keyword>
<dbReference type="GO" id="GO:0005524">
    <property type="term" value="F:ATP binding"/>
    <property type="evidence" value="ECO:0007669"/>
    <property type="project" value="UniProtKB-UniRule"/>
</dbReference>
<dbReference type="InterPro" id="IPR036388">
    <property type="entry name" value="WH-like_DNA-bd_sf"/>
</dbReference>
<dbReference type="PROSITE" id="PS50901">
    <property type="entry name" value="FTSK"/>
    <property type="match status" value="1"/>
</dbReference>
<organism evidence="8 9">
    <name type="scientific">Candidatus Dojkabacteria bacterium</name>
    <dbReference type="NCBI Taxonomy" id="2099670"/>
    <lineage>
        <taxon>Bacteria</taxon>
        <taxon>Candidatus Dojkabacteria</taxon>
    </lineage>
</organism>
<dbReference type="InterPro" id="IPR018541">
    <property type="entry name" value="Ftsk_gamma"/>
</dbReference>
<dbReference type="InterPro" id="IPR003593">
    <property type="entry name" value="AAA+_ATPase"/>
</dbReference>
<keyword evidence="6" id="KW-0812">Transmembrane</keyword>
<feature type="transmembrane region" description="Helical" evidence="6">
    <location>
        <begin position="16"/>
        <end position="37"/>
    </location>
</feature>
<evidence type="ECO:0000313" key="8">
    <source>
        <dbReference type="EMBL" id="RMD76878.1"/>
    </source>
</evidence>
<dbReference type="PANTHER" id="PTHR22683:SF41">
    <property type="entry name" value="DNA TRANSLOCASE FTSK"/>
    <property type="match status" value="1"/>
</dbReference>
<keyword evidence="3 5" id="KW-0067">ATP-binding</keyword>
<gene>
    <name evidence="8" type="ORF">D6810_02735</name>
</gene>
<dbReference type="AlphaFoldDB" id="A0A3M0Z438"/>
<feature type="transmembrane region" description="Helical" evidence="6">
    <location>
        <begin position="49"/>
        <end position="69"/>
    </location>
</feature>
<feature type="domain" description="FtsK" evidence="7">
    <location>
        <begin position="409"/>
        <end position="597"/>
    </location>
</feature>
<feature type="transmembrane region" description="Helical" evidence="6">
    <location>
        <begin position="81"/>
        <end position="100"/>
    </location>
</feature>
<evidence type="ECO:0000256" key="5">
    <source>
        <dbReference type="PROSITE-ProRule" id="PRU00289"/>
    </source>
</evidence>
<dbReference type="InterPro" id="IPR027417">
    <property type="entry name" value="P-loop_NTPase"/>
</dbReference>
<dbReference type="SMART" id="SM00843">
    <property type="entry name" value="Ftsk_gamma"/>
    <property type="match status" value="1"/>
</dbReference>
<evidence type="ECO:0000256" key="1">
    <source>
        <dbReference type="ARBA" id="ARBA00006474"/>
    </source>
</evidence>
<dbReference type="InterPro" id="IPR050206">
    <property type="entry name" value="FtsK/SpoIIIE/SftA"/>
</dbReference>
<evidence type="ECO:0000256" key="4">
    <source>
        <dbReference type="ARBA" id="ARBA00023125"/>
    </source>
</evidence>
<dbReference type="InterPro" id="IPR041027">
    <property type="entry name" value="FtsK_alpha"/>
</dbReference>
<dbReference type="GO" id="GO:0003677">
    <property type="term" value="F:DNA binding"/>
    <property type="evidence" value="ECO:0007669"/>
    <property type="project" value="UniProtKB-KW"/>
</dbReference>
<sequence length="754" mass="84399">MPRRKHITYDSQETKIFFSVVCLSLSVFFFLSFTTPLNENNFLGQGRNLFGDSSIVVSIFFLVIGLRLLKIKTPFSKTSNIFALFVLCLLVPAFLTSISIGNSQISRICDTNSININKCQLNCDNRYSENFSGGLIGCFILERVFKENVPVGTASRLLLFVLIIGTLPTLFSVPYSVIYERLALFFRYLKGTVFKSKNNSFGKIDYNTPNEVEVTQRFDDFNKEIKKTRIEENTKVKTRSNKEVLDYIPQSSNTQVNGSTDKGLEETTLRYPNWKLPPISLLIPYQRTNQKENSILENTKIIEKTLLSFGIDAKVVKSFVGPSVVVYALSIPLGIAVQKITALSASLALALKVDSDAIRIESLPDTPYLGIEVPRSNREIVRFKELMEFQKNSNIKYHLPIPIGKNVDGSYIVYDLQKLPHLLIAGATGSGKSVLTNSFISSLLMNKTPDELRLILVDPKQVELIDYNGIPHLLTSVVTEMNKVVNVLKWLVYEMERRYTVLASERVRNIQSYNEKKGFSAMPFIVVVIDEMADMMMTSNKVEAETAIVRIAQKARAVGIHLILATQRPSVNVITGIIKANIPGRIGMSVTSSVDSRVILDRVGAESLLGKGDLLFKAPDRVKPDRLQAPNIEQEEISRIVDFIKSQSPEVEYLDEILEKSFLGNEPNMSNDLISSVDAKGSLLEQAIRIAVQYNKGSSSFIQRKLSIGFNKAAELVERMEELGVVGPQVGQKPREVLISDAEEFIKKLKSGEI</sequence>
<comment type="caution">
    <text evidence="8">The sequence shown here is derived from an EMBL/GenBank/DDBJ whole genome shotgun (WGS) entry which is preliminary data.</text>
</comment>
<dbReference type="Proteomes" id="UP000269410">
    <property type="component" value="Unassembled WGS sequence"/>
</dbReference>
<reference evidence="8 9" key="1">
    <citation type="submission" date="2018-10" db="EMBL/GenBank/DDBJ databases">
        <title>Thermophilic Lithotrophy and Phototrophy in an Intertidal, Iron-rich, Geothermal Spring.</title>
        <authorList>
            <person name="Ward L.M."/>
            <person name="Idei A."/>
            <person name="Nakagawa M."/>
            <person name="Ueno Y."/>
            <person name="Fischer W."/>
            <person name="Mcglynn S.E."/>
        </authorList>
    </citation>
    <scope>NUCLEOTIDE SEQUENCE [LARGE SCALE GENOMIC DNA]</scope>
    <source>
        <strain evidence="8">J137</strain>
    </source>
</reference>
<feature type="binding site" evidence="5">
    <location>
        <begin position="426"/>
        <end position="433"/>
    </location>
    <ligand>
        <name>ATP</name>
        <dbReference type="ChEBI" id="CHEBI:30616"/>
    </ligand>
</feature>
<keyword evidence="2 5" id="KW-0547">Nucleotide-binding</keyword>
<feature type="transmembrane region" description="Helical" evidence="6">
    <location>
        <begin position="157"/>
        <end position="178"/>
    </location>
</feature>
<dbReference type="InterPro" id="IPR002543">
    <property type="entry name" value="FtsK_dom"/>
</dbReference>
<evidence type="ECO:0000313" key="9">
    <source>
        <dbReference type="Proteomes" id="UP000269410"/>
    </source>
</evidence>
<evidence type="ECO:0000259" key="7">
    <source>
        <dbReference type="PROSITE" id="PS50901"/>
    </source>
</evidence>
<evidence type="ECO:0000256" key="3">
    <source>
        <dbReference type="ARBA" id="ARBA00022840"/>
    </source>
</evidence>
<dbReference type="Pfam" id="PF09397">
    <property type="entry name" value="FtsK_gamma"/>
    <property type="match status" value="1"/>
</dbReference>
<dbReference type="Pfam" id="PF01580">
    <property type="entry name" value="FtsK_SpoIIIE"/>
    <property type="match status" value="1"/>
</dbReference>
<dbReference type="Gene3D" id="3.30.980.40">
    <property type="match status" value="1"/>
</dbReference>
<dbReference type="SUPFAM" id="SSF52540">
    <property type="entry name" value="P-loop containing nucleoside triphosphate hydrolases"/>
    <property type="match status" value="1"/>
</dbReference>
<dbReference type="SUPFAM" id="SSF46785">
    <property type="entry name" value="Winged helix' DNA-binding domain"/>
    <property type="match status" value="1"/>
</dbReference>
<dbReference type="PANTHER" id="PTHR22683">
    <property type="entry name" value="SPORULATION PROTEIN RELATED"/>
    <property type="match status" value="1"/>
</dbReference>
<dbReference type="EMBL" id="RFKV01000087">
    <property type="protein sequence ID" value="RMD76878.1"/>
    <property type="molecule type" value="Genomic_DNA"/>
</dbReference>
<evidence type="ECO:0000256" key="2">
    <source>
        <dbReference type="ARBA" id="ARBA00022741"/>
    </source>
</evidence>
<dbReference type="Pfam" id="PF17854">
    <property type="entry name" value="FtsK_alpha"/>
    <property type="match status" value="1"/>
</dbReference>
<dbReference type="SMART" id="SM00382">
    <property type="entry name" value="AAA"/>
    <property type="match status" value="1"/>
</dbReference>
<dbReference type="Gene3D" id="3.40.50.300">
    <property type="entry name" value="P-loop containing nucleotide triphosphate hydrolases"/>
    <property type="match status" value="1"/>
</dbReference>
<name>A0A3M0Z438_9BACT</name>
<comment type="similarity">
    <text evidence="1">Belongs to the FtsK/SpoIIIE/SftA family.</text>
</comment>
<keyword evidence="4" id="KW-0238">DNA-binding</keyword>
<protein>
    <submittedName>
        <fullName evidence="8">DNA translocase FtsK</fullName>
    </submittedName>
</protein>
<evidence type="ECO:0000256" key="6">
    <source>
        <dbReference type="SAM" id="Phobius"/>
    </source>
</evidence>
<dbReference type="InterPro" id="IPR036390">
    <property type="entry name" value="WH_DNA-bd_sf"/>
</dbReference>